<keyword evidence="4" id="KW-0812">Transmembrane</keyword>
<keyword evidence="7" id="KW-1133">Transmembrane helix</keyword>
<evidence type="ECO:0000256" key="1">
    <source>
        <dbReference type="ARBA" id="ARBA00004572"/>
    </source>
</evidence>
<keyword evidence="3" id="KW-0813">Transport</keyword>
<dbReference type="CDD" id="cd22884">
    <property type="entry name" value="TOM22"/>
    <property type="match status" value="1"/>
</dbReference>
<dbReference type="Proteomes" id="UP000673691">
    <property type="component" value="Unassembled WGS sequence"/>
</dbReference>
<feature type="region of interest" description="Disordered" evidence="12">
    <location>
        <begin position="1"/>
        <end position="86"/>
    </location>
</feature>
<dbReference type="GO" id="GO:0006886">
    <property type="term" value="P:intracellular protein transport"/>
    <property type="evidence" value="ECO:0007669"/>
    <property type="project" value="InterPro"/>
</dbReference>
<comment type="caution">
    <text evidence="13">The sequence shown here is derived from an EMBL/GenBank/DDBJ whole genome shotgun (WGS) entry which is preliminary data.</text>
</comment>
<comment type="subcellular location">
    <subcellularLocation>
        <location evidence="1">Mitochondrion outer membrane</location>
        <topology evidence="1">Single-pass membrane protein</topology>
    </subcellularLocation>
</comment>
<evidence type="ECO:0000256" key="3">
    <source>
        <dbReference type="ARBA" id="ARBA00022448"/>
    </source>
</evidence>
<evidence type="ECO:0000256" key="7">
    <source>
        <dbReference type="ARBA" id="ARBA00022989"/>
    </source>
</evidence>
<keyword evidence="11 13" id="KW-0675">Receptor</keyword>
<keyword evidence="6" id="KW-0653">Protein transport</keyword>
<dbReference type="InterPro" id="IPR005683">
    <property type="entry name" value="Tom22"/>
</dbReference>
<evidence type="ECO:0000256" key="8">
    <source>
        <dbReference type="ARBA" id="ARBA00023010"/>
    </source>
</evidence>
<dbReference type="PANTHER" id="PTHR12504:SF0">
    <property type="entry name" value="MITOCHONDRIAL IMPORT RECEPTOR SUBUNIT TOM22 HOMOLOG"/>
    <property type="match status" value="1"/>
</dbReference>
<gene>
    <name evidence="13" type="ORF">BJ554DRAFT_2609</name>
</gene>
<dbReference type="PANTHER" id="PTHR12504">
    <property type="entry name" value="MITOCHONDRIAL IMPORT RECEPTOR SUBUNIT TOM22"/>
    <property type="match status" value="1"/>
</dbReference>
<evidence type="ECO:0000256" key="9">
    <source>
        <dbReference type="ARBA" id="ARBA00023128"/>
    </source>
</evidence>
<feature type="compositionally biased region" description="Acidic residues" evidence="12">
    <location>
        <begin position="73"/>
        <end position="86"/>
    </location>
</feature>
<comment type="similarity">
    <text evidence="2">Belongs to the Tom22 family.</text>
</comment>
<keyword evidence="8" id="KW-0811">Translocation</keyword>
<reference evidence="13 14" key="1">
    <citation type="journal article" name="Sci. Rep.">
        <title>Genome-scale phylogenetic analyses confirm Olpidium as the closest living zoosporic fungus to the non-flagellated, terrestrial fungi.</title>
        <authorList>
            <person name="Chang Y."/>
            <person name="Rochon D."/>
            <person name="Sekimoto S."/>
            <person name="Wang Y."/>
            <person name="Chovatia M."/>
            <person name="Sandor L."/>
            <person name="Salamov A."/>
            <person name="Grigoriev I.V."/>
            <person name="Stajich J.E."/>
            <person name="Spatafora J.W."/>
        </authorList>
    </citation>
    <scope>NUCLEOTIDE SEQUENCE [LARGE SCALE GENOMIC DNA]</scope>
    <source>
        <strain evidence="13">S191</strain>
    </source>
</reference>
<evidence type="ECO:0000256" key="6">
    <source>
        <dbReference type="ARBA" id="ARBA00022927"/>
    </source>
</evidence>
<sequence length="221" mass="24416">MVKVEKVVLESEEERDQSTAVDGESTEDYSSLSGHSDGEHGHARRATSTAKARRRTAAAGKSPGPLVRSRGDEDGDDDDDDDDDEYVDLDESLLDRILALKDMIPASKRAAMVSRFYKAYSWTTWSTSVLGKAAWVIATSALLLAFPLALEVDKEQALLAYEAEVNVQKGQQQQVCGSLPFLPAAFAGRPRRTFLGVLYLYTRRATIYCLNANYFFFCGGR</sequence>
<proteinExistence type="inferred from homology"/>
<evidence type="ECO:0000256" key="10">
    <source>
        <dbReference type="ARBA" id="ARBA00023136"/>
    </source>
</evidence>
<organism evidence="13 14">
    <name type="scientific">Olpidium bornovanus</name>
    <dbReference type="NCBI Taxonomy" id="278681"/>
    <lineage>
        <taxon>Eukaryota</taxon>
        <taxon>Fungi</taxon>
        <taxon>Fungi incertae sedis</taxon>
        <taxon>Olpidiomycota</taxon>
        <taxon>Olpidiomycotina</taxon>
        <taxon>Olpidiomycetes</taxon>
        <taxon>Olpidiales</taxon>
        <taxon>Olpidiaceae</taxon>
        <taxon>Olpidium</taxon>
    </lineage>
</organism>
<keyword evidence="5" id="KW-1000">Mitochondrion outer membrane</keyword>
<dbReference type="Pfam" id="PF04281">
    <property type="entry name" value="Tom22"/>
    <property type="match status" value="1"/>
</dbReference>
<dbReference type="EMBL" id="JAEFCI010010160">
    <property type="protein sequence ID" value="KAG5457393.1"/>
    <property type="molecule type" value="Genomic_DNA"/>
</dbReference>
<evidence type="ECO:0000313" key="14">
    <source>
        <dbReference type="Proteomes" id="UP000673691"/>
    </source>
</evidence>
<protein>
    <submittedName>
        <fullName evidence="13">Mitochondrial import receptor subunit Tom22-domain-containing protein</fullName>
    </submittedName>
</protein>
<evidence type="ECO:0000256" key="2">
    <source>
        <dbReference type="ARBA" id="ARBA00009874"/>
    </source>
</evidence>
<evidence type="ECO:0000256" key="11">
    <source>
        <dbReference type="ARBA" id="ARBA00023170"/>
    </source>
</evidence>
<evidence type="ECO:0000313" key="13">
    <source>
        <dbReference type="EMBL" id="KAG5457393.1"/>
    </source>
</evidence>
<keyword evidence="10" id="KW-0472">Membrane</keyword>
<name>A0A8H7ZPR1_9FUNG</name>
<evidence type="ECO:0000256" key="4">
    <source>
        <dbReference type="ARBA" id="ARBA00022692"/>
    </source>
</evidence>
<dbReference type="GO" id="GO:0005741">
    <property type="term" value="C:mitochondrial outer membrane"/>
    <property type="evidence" value="ECO:0007669"/>
    <property type="project" value="UniProtKB-SubCell"/>
</dbReference>
<dbReference type="OrthoDB" id="10016939at2759"/>
<keyword evidence="14" id="KW-1185">Reference proteome</keyword>
<evidence type="ECO:0000256" key="12">
    <source>
        <dbReference type="SAM" id="MobiDB-lite"/>
    </source>
</evidence>
<accession>A0A8H7ZPR1</accession>
<evidence type="ECO:0000256" key="5">
    <source>
        <dbReference type="ARBA" id="ARBA00022787"/>
    </source>
</evidence>
<keyword evidence="9" id="KW-0496">Mitochondrion</keyword>
<dbReference type="AlphaFoldDB" id="A0A8H7ZPR1"/>